<sequence>MYFLKTARMSSLKLGCSTVLRRSMDSTGSV</sequence>
<proteinExistence type="predicted"/>
<name>A0A0E9VI88_ANGAN</name>
<organism evidence="1">
    <name type="scientific">Anguilla anguilla</name>
    <name type="common">European freshwater eel</name>
    <name type="synonym">Muraena anguilla</name>
    <dbReference type="NCBI Taxonomy" id="7936"/>
    <lineage>
        <taxon>Eukaryota</taxon>
        <taxon>Metazoa</taxon>
        <taxon>Chordata</taxon>
        <taxon>Craniata</taxon>
        <taxon>Vertebrata</taxon>
        <taxon>Euteleostomi</taxon>
        <taxon>Actinopterygii</taxon>
        <taxon>Neopterygii</taxon>
        <taxon>Teleostei</taxon>
        <taxon>Anguilliformes</taxon>
        <taxon>Anguillidae</taxon>
        <taxon>Anguilla</taxon>
    </lineage>
</organism>
<reference evidence="1" key="1">
    <citation type="submission" date="2014-11" db="EMBL/GenBank/DDBJ databases">
        <authorList>
            <person name="Amaro Gonzalez C."/>
        </authorList>
    </citation>
    <scope>NUCLEOTIDE SEQUENCE</scope>
</reference>
<accession>A0A0E9VI88</accession>
<dbReference type="EMBL" id="GBXM01030810">
    <property type="protein sequence ID" value="JAH77767.1"/>
    <property type="molecule type" value="Transcribed_RNA"/>
</dbReference>
<protein>
    <submittedName>
        <fullName evidence="1">Uncharacterized protein</fullName>
    </submittedName>
</protein>
<reference evidence="1" key="2">
    <citation type="journal article" date="2015" name="Fish Shellfish Immunol.">
        <title>Early steps in the European eel (Anguilla anguilla)-Vibrio vulnificus interaction in the gills: Role of the RtxA13 toxin.</title>
        <authorList>
            <person name="Callol A."/>
            <person name="Pajuelo D."/>
            <person name="Ebbesson L."/>
            <person name="Teles M."/>
            <person name="MacKenzie S."/>
            <person name="Amaro C."/>
        </authorList>
    </citation>
    <scope>NUCLEOTIDE SEQUENCE</scope>
</reference>
<evidence type="ECO:0000313" key="1">
    <source>
        <dbReference type="EMBL" id="JAH77767.1"/>
    </source>
</evidence>
<dbReference type="AlphaFoldDB" id="A0A0E9VI88"/>